<dbReference type="GO" id="GO:0016491">
    <property type="term" value="F:oxidoreductase activity"/>
    <property type="evidence" value="ECO:0007669"/>
    <property type="project" value="UniProtKB-KW"/>
</dbReference>
<organism evidence="3 4">
    <name type="scientific">Candidatus Pullichristensenella stercorigallinarum</name>
    <dbReference type="NCBI Taxonomy" id="2840909"/>
    <lineage>
        <taxon>Bacteria</taxon>
        <taxon>Bacillati</taxon>
        <taxon>Bacillota</taxon>
        <taxon>Clostridia</taxon>
        <taxon>Candidatus Pullichristensenella</taxon>
    </lineage>
</organism>
<evidence type="ECO:0000259" key="2">
    <source>
        <dbReference type="Pfam" id="PF00248"/>
    </source>
</evidence>
<reference evidence="3" key="2">
    <citation type="journal article" date="2021" name="PeerJ">
        <title>Extensive microbial diversity within the chicken gut microbiome revealed by metagenomics and culture.</title>
        <authorList>
            <person name="Gilroy R."/>
            <person name="Ravi A."/>
            <person name="Getino M."/>
            <person name="Pursley I."/>
            <person name="Horton D.L."/>
            <person name="Alikhan N.F."/>
            <person name="Baker D."/>
            <person name="Gharbi K."/>
            <person name="Hall N."/>
            <person name="Watson M."/>
            <person name="Adriaenssens E.M."/>
            <person name="Foster-Nyarko E."/>
            <person name="Jarju S."/>
            <person name="Secka A."/>
            <person name="Antonio M."/>
            <person name="Oren A."/>
            <person name="Chaudhuri R.R."/>
            <person name="La Ragione R."/>
            <person name="Hildebrand F."/>
            <person name="Pallen M.J."/>
        </authorList>
    </citation>
    <scope>NUCLEOTIDE SEQUENCE</scope>
    <source>
        <strain evidence="3">ChiSjej6B24-2974</strain>
    </source>
</reference>
<dbReference type="EMBL" id="DVFZ01000091">
    <property type="protein sequence ID" value="HIQ83257.1"/>
    <property type="molecule type" value="Genomic_DNA"/>
</dbReference>
<proteinExistence type="predicted"/>
<accession>A0A9D1CWN5</accession>
<reference evidence="3" key="1">
    <citation type="submission" date="2020-10" db="EMBL/GenBank/DDBJ databases">
        <authorList>
            <person name="Gilroy R."/>
        </authorList>
    </citation>
    <scope>NUCLEOTIDE SEQUENCE</scope>
    <source>
        <strain evidence="3">ChiSjej6B24-2974</strain>
    </source>
</reference>
<dbReference type="InterPro" id="IPR036812">
    <property type="entry name" value="NAD(P)_OxRdtase_dom_sf"/>
</dbReference>
<dbReference type="CDD" id="cd19078">
    <property type="entry name" value="AKR_AKR13C1_2"/>
    <property type="match status" value="1"/>
</dbReference>
<dbReference type="InterPro" id="IPR023210">
    <property type="entry name" value="NADP_OxRdtase_dom"/>
</dbReference>
<evidence type="ECO:0000256" key="1">
    <source>
        <dbReference type="ARBA" id="ARBA00023002"/>
    </source>
</evidence>
<dbReference type="SUPFAM" id="SSF51430">
    <property type="entry name" value="NAD(P)-linked oxidoreductase"/>
    <property type="match status" value="1"/>
</dbReference>
<dbReference type="Proteomes" id="UP000824260">
    <property type="component" value="Unassembled WGS sequence"/>
</dbReference>
<evidence type="ECO:0000313" key="3">
    <source>
        <dbReference type="EMBL" id="HIQ83257.1"/>
    </source>
</evidence>
<evidence type="ECO:0000313" key="4">
    <source>
        <dbReference type="Proteomes" id="UP000824260"/>
    </source>
</evidence>
<dbReference type="GO" id="GO:0005737">
    <property type="term" value="C:cytoplasm"/>
    <property type="evidence" value="ECO:0007669"/>
    <property type="project" value="TreeGrafter"/>
</dbReference>
<protein>
    <submittedName>
        <fullName evidence="3">Aldo/keto reductase</fullName>
    </submittedName>
</protein>
<dbReference type="AlphaFoldDB" id="A0A9D1CWN5"/>
<dbReference type="Pfam" id="PF00248">
    <property type="entry name" value="Aldo_ket_red"/>
    <property type="match status" value="1"/>
</dbReference>
<keyword evidence="1" id="KW-0560">Oxidoreductase</keyword>
<dbReference type="Gene3D" id="3.20.20.100">
    <property type="entry name" value="NADP-dependent oxidoreductase domain"/>
    <property type="match status" value="1"/>
</dbReference>
<dbReference type="InterPro" id="IPR050791">
    <property type="entry name" value="Aldo-Keto_reductase"/>
</dbReference>
<comment type="caution">
    <text evidence="3">The sequence shown here is derived from an EMBL/GenBank/DDBJ whole genome shotgun (WGS) entry which is preliminary data.</text>
</comment>
<dbReference type="PANTHER" id="PTHR43625">
    <property type="entry name" value="AFLATOXIN B1 ALDEHYDE REDUCTASE"/>
    <property type="match status" value="1"/>
</dbReference>
<sequence length="335" mass="36856">MDKRVLGRDLCVSAVGFGCMGLSHGYGAPVDEREAVRLLRQAAEEGYTLFDTAEVYGTGNDPHVNERLVGRALAPYRDQAVIATKFGLRFDFESGKVPLPLIPDSRPETIRRSVEGSLKRLGIDHIDLYFQHRIDPQVEPEAVAGVMADLIREGKITHWGISEANEDYLRRAHAVCPVTAIENRYSMMARQYEGLFPALEELGVGLVAFSPMANGFLTARYGKGQHFDARYDYRAAMPQFTDEAVEQNRALLKLLECLAQEKSATPAQISLSWMLCKKPWIVPIPGTRKVERMRENAGAAAVKLSAAEVKALDDALDAMGMSAVFGGTPVASGRQ</sequence>
<feature type="domain" description="NADP-dependent oxidoreductase" evidence="2">
    <location>
        <begin position="15"/>
        <end position="315"/>
    </location>
</feature>
<dbReference type="PANTHER" id="PTHR43625:SF77">
    <property type="entry name" value="ALDO-KETO REDUCTASE"/>
    <property type="match status" value="1"/>
</dbReference>
<gene>
    <name evidence="3" type="ORF">IAA52_09170</name>
</gene>
<name>A0A9D1CWN5_9FIRM</name>